<evidence type="ECO:0000256" key="4">
    <source>
        <dbReference type="ARBA" id="ARBA00022692"/>
    </source>
</evidence>
<evidence type="ECO:0000256" key="5">
    <source>
        <dbReference type="ARBA" id="ARBA00022989"/>
    </source>
</evidence>
<dbReference type="Proteomes" id="UP000808337">
    <property type="component" value="Unassembled WGS sequence"/>
</dbReference>
<dbReference type="InterPro" id="IPR005134">
    <property type="entry name" value="UPF0114"/>
</dbReference>
<evidence type="ECO:0000256" key="7">
    <source>
        <dbReference type="HAMAP-Rule" id="MF_00143"/>
    </source>
</evidence>
<accession>A0A9D7SU49</accession>
<comment type="caution">
    <text evidence="8">The sequence shown here is derived from an EMBL/GenBank/DDBJ whole genome shotgun (WGS) entry which is preliminary data.</text>
</comment>
<dbReference type="InterPro" id="IPR020761">
    <property type="entry name" value="UPF0114_bac"/>
</dbReference>
<keyword evidence="6 7" id="KW-0472">Membrane</keyword>
<gene>
    <name evidence="8" type="ORF">IPP15_01185</name>
</gene>
<evidence type="ECO:0000313" key="8">
    <source>
        <dbReference type="EMBL" id="MBK9981034.1"/>
    </source>
</evidence>
<feature type="transmembrane region" description="Helical" evidence="7">
    <location>
        <begin position="113"/>
        <end position="134"/>
    </location>
</feature>
<name>A0A9D7SU49_9BACT</name>
<organism evidence="8 9">
    <name type="scientific">Candidatus Opimibacter skivensis</name>
    <dbReference type="NCBI Taxonomy" id="2982028"/>
    <lineage>
        <taxon>Bacteria</taxon>
        <taxon>Pseudomonadati</taxon>
        <taxon>Bacteroidota</taxon>
        <taxon>Saprospiria</taxon>
        <taxon>Saprospirales</taxon>
        <taxon>Saprospiraceae</taxon>
        <taxon>Candidatus Opimibacter</taxon>
    </lineage>
</organism>
<dbReference type="PANTHER" id="PTHR38596">
    <property type="entry name" value="UPF0114 PROTEIN YQHA"/>
    <property type="match status" value="1"/>
</dbReference>
<reference evidence="8 9" key="1">
    <citation type="submission" date="2020-10" db="EMBL/GenBank/DDBJ databases">
        <title>Connecting structure to function with the recovery of over 1000 high-quality activated sludge metagenome-assembled genomes encoding full-length rRNA genes using long-read sequencing.</title>
        <authorList>
            <person name="Singleton C.M."/>
            <person name="Petriglieri F."/>
            <person name="Kristensen J.M."/>
            <person name="Kirkegaard R.H."/>
            <person name="Michaelsen T.Y."/>
            <person name="Andersen M.H."/>
            <person name="Karst S.M."/>
            <person name="Dueholm M.S."/>
            <person name="Nielsen P.H."/>
            <person name="Albertsen M."/>
        </authorList>
    </citation>
    <scope>NUCLEOTIDE SEQUENCE [LARGE SCALE GENOMIC DNA]</scope>
    <source>
        <strain evidence="8">Ribe_18-Q3-R11-54_MAXAC.273</strain>
    </source>
</reference>
<proteinExistence type="inferred from homology"/>
<evidence type="ECO:0000256" key="2">
    <source>
        <dbReference type="ARBA" id="ARBA00005774"/>
    </source>
</evidence>
<protein>
    <recommendedName>
        <fullName evidence="7">UPF0114 protein IPP15_01185</fullName>
    </recommendedName>
</protein>
<evidence type="ECO:0000313" key="9">
    <source>
        <dbReference type="Proteomes" id="UP000808337"/>
    </source>
</evidence>
<evidence type="ECO:0000256" key="3">
    <source>
        <dbReference type="ARBA" id="ARBA00022475"/>
    </source>
</evidence>
<feature type="transmembrane region" description="Helical" evidence="7">
    <location>
        <begin position="140"/>
        <end position="159"/>
    </location>
</feature>
<sequence>MSNKVESSLEKIIFASRWIQSPLYVGLIIGGILYAYKFILELIHLCTTINEISESALMLGVLTLVDITMVGNLLTMVIIGGYSTFVSRLDIDTHEDKPEWLQKIDAGTLKVKLAGSLIGVSGIHLLITFINIKSYASEHVMWQVIIHMVFLLSSVLLAWSEKILHNKH</sequence>
<dbReference type="AlphaFoldDB" id="A0A9D7SU49"/>
<dbReference type="Pfam" id="PF03350">
    <property type="entry name" value="UPF0114"/>
    <property type="match status" value="1"/>
</dbReference>
<dbReference type="NCBIfam" id="TIGR00645">
    <property type="entry name" value="HI0507"/>
    <property type="match status" value="1"/>
</dbReference>
<keyword evidence="4 7" id="KW-0812">Transmembrane</keyword>
<evidence type="ECO:0000256" key="1">
    <source>
        <dbReference type="ARBA" id="ARBA00004651"/>
    </source>
</evidence>
<evidence type="ECO:0000256" key="6">
    <source>
        <dbReference type="ARBA" id="ARBA00023136"/>
    </source>
</evidence>
<dbReference type="EMBL" id="JADKGY010000001">
    <property type="protein sequence ID" value="MBK9981034.1"/>
    <property type="molecule type" value="Genomic_DNA"/>
</dbReference>
<dbReference type="GO" id="GO:0005886">
    <property type="term" value="C:plasma membrane"/>
    <property type="evidence" value="ECO:0007669"/>
    <property type="project" value="UniProtKB-SubCell"/>
</dbReference>
<comment type="similarity">
    <text evidence="2 7">Belongs to the UPF0114 family.</text>
</comment>
<dbReference type="HAMAP" id="MF_00143">
    <property type="entry name" value="UPF0114"/>
    <property type="match status" value="1"/>
</dbReference>
<feature type="transmembrane region" description="Helical" evidence="7">
    <location>
        <begin position="56"/>
        <end position="79"/>
    </location>
</feature>
<keyword evidence="3 7" id="KW-1003">Cell membrane</keyword>
<feature type="transmembrane region" description="Helical" evidence="7">
    <location>
        <begin position="12"/>
        <end position="36"/>
    </location>
</feature>
<dbReference type="PANTHER" id="PTHR38596:SF1">
    <property type="entry name" value="UPF0114 PROTEIN YQHA"/>
    <property type="match status" value="1"/>
</dbReference>
<keyword evidence="5 7" id="KW-1133">Transmembrane helix</keyword>
<comment type="subcellular location">
    <subcellularLocation>
        <location evidence="1 7">Cell membrane</location>
        <topology evidence="1 7">Multi-pass membrane protein</topology>
    </subcellularLocation>
</comment>